<dbReference type="Gene3D" id="3.40.50.300">
    <property type="entry name" value="P-loop containing nucleotide triphosphate hydrolases"/>
    <property type="match status" value="1"/>
</dbReference>
<proteinExistence type="predicted"/>
<evidence type="ECO:0000256" key="3">
    <source>
        <dbReference type="ARBA" id="ARBA00022840"/>
    </source>
</evidence>
<dbReference type="GO" id="GO:0016887">
    <property type="term" value="F:ATP hydrolysis activity"/>
    <property type="evidence" value="ECO:0007669"/>
    <property type="project" value="InterPro"/>
</dbReference>
<evidence type="ECO:0000256" key="1">
    <source>
        <dbReference type="ARBA" id="ARBA00022448"/>
    </source>
</evidence>
<dbReference type="PANTHER" id="PTHR42939:SF1">
    <property type="entry name" value="ABC TRANSPORTER ATP-BINDING PROTEIN ALBC-RELATED"/>
    <property type="match status" value="1"/>
</dbReference>
<dbReference type="InterPro" id="IPR017871">
    <property type="entry name" value="ABC_transporter-like_CS"/>
</dbReference>
<dbReference type="OrthoDB" id="2365508at2"/>
<keyword evidence="3" id="KW-0067">ATP-binding</keyword>
<dbReference type="InterPro" id="IPR051782">
    <property type="entry name" value="ABC_Transporter_VariousFunc"/>
</dbReference>
<comment type="caution">
    <text evidence="5">The sequence shown here is derived from an EMBL/GenBank/DDBJ whole genome shotgun (WGS) entry which is preliminary data.</text>
</comment>
<feature type="domain" description="ABC transporter" evidence="4">
    <location>
        <begin position="2"/>
        <end position="230"/>
    </location>
</feature>
<evidence type="ECO:0000313" key="5">
    <source>
        <dbReference type="EMBL" id="KJY58575.1"/>
    </source>
</evidence>
<dbReference type="PANTHER" id="PTHR42939">
    <property type="entry name" value="ABC TRANSPORTER ATP-BINDING PROTEIN ALBC-RELATED"/>
    <property type="match status" value="1"/>
</dbReference>
<dbReference type="InterPro" id="IPR003439">
    <property type="entry name" value="ABC_transporter-like_ATP-bd"/>
</dbReference>
<dbReference type="SMART" id="SM00382">
    <property type="entry name" value="AAA"/>
    <property type="match status" value="1"/>
</dbReference>
<organism evidence="5 6">
    <name type="scientific">Lactobacillus melliventris</name>
    <dbReference type="NCBI Taxonomy" id="1218507"/>
    <lineage>
        <taxon>Bacteria</taxon>
        <taxon>Bacillati</taxon>
        <taxon>Bacillota</taxon>
        <taxon>Bacilli</taxon>
        <taxon>Lactobacillales</taxon>
        <taxon>Lactobacillaceae</taxon>
        <taxon>Lactobacillus</taxon>
    </lineage>
</organism>
<dbReference type="Proteomes" id="UP000033531">
    <property type="component" value="Unassembled WGS sequence"/>
</dbReference>
<dbReference type="PROSITE" id="PS50893">
    <property type="entry name" value="ABC_TRANSPORTER_2"/>
    <property type="match status" value="1"/>
</dbReference>
<dbReference type="Pfam" id="PF00005">
    <property type="entry name" value="ABC_tran"/>
    <property type="match status" value="1"/>
</dbReference>
<sequence>MLELKDVRLAFGKNVVLDDINLKFKQGEIVGLVAPNGTGKSTLINVILHNLTPQKGFVEYEGTRYQSQKDTIKLHQQICSFPEQSDLFPFMTGRDHLNLYADLWHNSAKPVDQIIADLQMKSYVDRKVQTYSLGMKQRLCFAMVVAADSPVMLLDEVMNGLDPQNVALISQILLKLKEEKKLIIMASHLLSNLQQYADRVLFMGKGHIIEDLDNKKQKKRYLKMQSSPEATQLLSDYHYETLPNNLLLVPLAEITPDKLTQLLANLVQVDIQYSVERIDIEDLFNKFYN</sequence>
<evidence type="ECO:0000259" key="4">
    <source>
        <dbReference type="PROSITE" id="PS50893"/>
    </source>
</evidence>
<gene>
    <name evidence="5" type="ORF">JF74_00770</name>
</gene>
<dbReference type="HOGENOM" id="CLU_000604_1_2_9"/>
<dbReference type="AlphaFoldDB" id="A0A0F4LJ29"/>
<dbReference type="STRING" id="1218507.JF74_00770"/>
<dbReference type="PATRIC" id="fig|1218507.3.peg.231"/>
<dbReference type="RefSeq" id="WP_046324044.1">
    <property type="nucleotide sequence ID" value="NZ_JBHTMT010000009.1"/>
</dbReference>
<accession>A0A0F4LJ29</accession>
<evidence type="ECO:0000256" key="2">
    <source>
        <dbReference type="ARBA" id="ARBA00022741"/>
    </source>
</evidence>
<reference evidence="5 6" key="1">
    <citation type="submission" date="2015-01" db="EMBL/GenBank/DDBJ databases">
        <title>Comparative genomics of the lactic acid bacteria isolated from the honey bee gut.</title>
        <authorList>
            <person name="Ellegaard K.M."/>
            <person name="Tamarit D."/>
            <person name="Javelind E."/>
            <person name="Olofsson T."/>
            <person name="Andersson S.G."/>
            <person name="Vasquez A."/>
        </authorList>
    </citation>
    <scope>NUCLEOTIDE SEQUENCE [LARGE SCALE GENOMIC DNA]</scope>
    <source>
        <strain evidence="5 6">Hma8</strain>
    </source>
</reference>
<name>A0A0F4LJ29_9LACO</name>
<keyword evidence="2" id="KW-0547">Nucleotide-binding</keyword>
<dbReference type="PROSITE" id="PS00211">
    <property type="entry name" value="ABC_TRANSPORTER_1"/>
    <property type="match status" value="1"/>
</dbReference>
<evidence type="ECO:0000313" key="6">
    <source>
        <dbReference type="Proteomes" id="UP000033531"/>
    </source>
</evidence>
<dbReference type="InterPro" id="IPR027417">
    <property type="entry name" value="P-loop_NTPase"/>
</dbReference>
<dbReference type="GO" id="GO:0005524">
    <property type="term" value="F:ATP binding"/>
    <property type="evidence" value="ECO:0007669"/>
    <property type="project" value="UniProtKB-KW"/>
</dbReference>
<dbReference type="InterPro" id="IPR003593">
    <property type="entry name" value="AAA+_ATPase"/>
</dbReference>
<keyword evidence="1" id="KW-0813">Transport</keyword>
<dbReference type="EMBL" id="JXLI01000003">
    <property type="protein sequence ID" value="KJY58575.1"/>
    <property type="molecule type" value="Genomic_DNA"/>
</dbReference>
<dbReference type="SUPFAM" id="SSF52540">
    <property type="entry name" value="P-loop containing nucleoside triphosphate hydrolases"/>
    <property type="match status" value="1"/>
</dbReference>
<dbReference type="CDD" id="cd03230">
    <property type="entry name" value="ABC_DR_subfamily_A"/>
    <property type="match status" value="1"/>
</dbReference>
<protein>
    <submittedName>
        <fullName evidence="5">ABC superfamily ATP binding cassette transporter ABC protein</fullName>
    </submittedName>
</protein>